<reference evidence="2 3" key="1">
    <citation type="submission" date="2015-09" db="EMBL/GenBank/DDBJ databases">
        <authorList>
            <consortium name="Pathogen Informatics"/>
        </authorList>
    </citation>
    <scope>NUCLEOTIDE SEQUENCE [LARGE SCALE GENOMIC DNA]</scope>
    <source>
        <strain evidence="2 3">2789STDY5834939</strain>
    </source>
</reference>
<protein>
    <submittedName>
        <fullName evidence="2">Predicted Zn-dependent protease (DUF2268)</fullName>
    </submittedName>
</protein>
<feature type="domain" description="DUF2268" evidence="1">
    <location>
        <begin position="87"/>
        <end position="294"/>
    </location>
</feature>
<organism evidence="2 3">
    <name type="scientific">Anaerotruncus colihominis</name>
    <dbReference type="NCBI Taxonomy" id="169435"/>
    <lineage>
        <taxon>Bacteria</taxon>
        <taxon>Bacillati</taxon>
        <taxon>Bacillota</taxon>
        <taxon>Clostridia</taxon>
        <taxon>Eubacteriales</taxon>
        <taxon>Oscillospiraceae</taxon>
        <taxon>Anaerotruncus</taxon>
    </lineage>
</organism>
<dbReference type="Pfam" id="PF10026">
    <property type="entry name" value="DUF2268"/>
    <property type="match status" value="1"/>
</dbReference>
<evidence type="ECO:0000313" key="2">
    <source>
        <dbReference type="EMBL" id="CUP60130.1"/>
    </source>
</evidence>
<gene>
    <name evidence="2" type="ORF">ERS852551_01326</name>
</gene>
<keyword evidence="2" id="KW-0645">Protease</keyword>
<sequence length="303" mass="34405">MNVNFIRSDGIYAKIMKAPLDKKEDIYRYELMMPFEKKWACYSVPMKAATPNGYDVIMASGMLGHIAPTKVDETQRDNIERISSDRLWSECKQSVEKSLKCFSDAGIELPVQEYLFTILLANAESPYISMNEGYCGDGGIPGYIFSWLIPNDYTLEHLPVALAHETNHNVRFQFIKWRNDITLGEMMVSEGLAENFATYLYGEDKAGPWVKKTDMKTLNEYIKPIIYDGLDVQGLENLNAYLYGDEMAALQNYPPVGLPYCAGYACGYHLVKYYLQKTGKSIVEATLLSANEILSAVEDFWNE</sequence>
<dbReference type="AlphaFoldDB" id="A0A174PMT7"/>
<evidence type="ECO:0000313" key="3">
    <source>
        <dbReference type="Proteomes" id="UP000095765"/>
    </source>
</evidence>
<proteinExistence type="predicted"/>
<dbReference type="EMBL" id="CZBE01000007">
    <property type="protein sequence ID" value="CUP60130.1"/>
    <property type="molecule type" value="Genomic_DNA"/>
</dbReference>
<dbReference type="GO" id="GO:0008233">
    <property type="term" value="F:peptidase activity"/>
    <property type="evidence" value="ECO:0007669"/>
    <property type="project" value="UniProtKB-KW"/>
</dbReference>
<name>A0A174PMT7_9FIRM</name>
<dbReference type="InterPro" id="IPR018728">
    <property type="entry name" value="DUF2268"/>
</dbReference>
<dbReference type="OrthoDB" id="148961at2"/>
<accession>A0A174PMT7</accession>
<evidence type="ECO:0000259" key="1">
    <source>
        <dbReference type="Pfam" id="PF10026"/>
    </source>
</evidence>
<dbReference type="RefSeq" id="WP_055244690.1">
    <property type="nucleotide sequence ID" value="NZ_CABIWA010000009.1"/>
</dbReference>
<keyword evidence="2" id="KW-0378">Hydrolase</keyword>
<dbReference type="GO" id="GO:0006508">
    <property type="term" value="P:proteolysis"/>
    <property type="evidence" value="ECO:0007669"/>
    <property type="project" value="UniProtKB-KW"/>
</dbReference>
<dbReference type="Proteomes" id="UP000095765">
    <property type="component" value="Unassembled WGS sequence"/>
</dbReference>